<dbReference type="eggNOG" id="COG1378">
    <property type="taxonomic scope" value="Bacteria"/>
</dbReference>
<dbReference type="Proteomes" id="UP000010475">
    <property type="component" value="Chromosome"/>
</dbReference>
<dbReference type="AlphaFoldDB" id="K9WSG2"/>
<dbReference type="HOGENOM" id="CLU_1851838_0_0_3"/>
<accession>K9WSG2</accession>
<organism evidence="2 3">
    <name type="scientific">Cylindrospermum stagnale PCC 7417</name>
    <dbReference type="NCBI Taxonomy" id="56107"/>
    <lineage>
        <taxon>Bacteria</taxon>
        <taxon>Bacillati</taxon>
        <taxon>Cyanobacteriota</taxon>
        <taxon>Cyanophyceae</taxon>
        <taxon>Nostocales</taxon>
        <taxon>Nostocaceae</taxon>
        <taxon>Cylindrospermum</taxon>
    </lineage>
</organism>
<dbReference type="InterPro" id="IPR036390">
    <property type="entry name" value="WH_DNA-bd_sf"/>
</dbReference>
<proteinExistence type="predicted"/>
<evidence type="ECO:0000313" key="3">
    <source>
        <dbReference type="Proteomes" id="UP000010475"/>
    </source>
</evidence>
<evidence type="ECO:0000256" key="1">
    <source>
        <dbReference type="SAM" id="MobiDB-lite"/>
    </source>
</evidence>
<dbReference type="RefSeq" id="WP_015205741.1">
    <property type="nucleotide sequence ID" value="NC_019757.1"/>
</dbReference>
<feature type="compositionally biased region" description="Basic and acidic residues" evidence="1">
    <location>
        <begin position="80"/>
        <end position="91"/>
    </location>
</feature>
<sequence length="138" mass="15921">MMTENKKTNLLFVHSSVDDAGLTPNEFRLICHFARRGVCFSRLAKIADTTEMSVRTIQKTLKFLVEEGLVLKENNPGRPDTYRLPDHETFRKRLQSGKLRERKELKEKQNKSKEEVKSSDDTNDSASKCEDSAEEPKF</sequence>
<reference evidence="2 3" key="1">
    <citation type="submission" date="2012-06" db="EMBL/GenBank/DDBJ databases">
        <title>Finished chromosome of genome of Cylindrospermum stagnale PCC 7417.</title>
        <authorList>
            <consortium name="US DOE Joint Genome Institute"/>
            <person name="Gugger M."/>
            <person name="Coursin T."/>
            <person name="Rippka R."/>
            <person name="Tandeau De Marsac N."/>
            <person name="Huntemann M."/>
            <person name="Wei C.-L."/>
            <person name="Han J."/>
            <person name="Detter J.C."/>
            <person name="Han C."/>
            <person name="Tapia R."/>
            <person name="Chen A."/>
            <person name="Kyrpides N."/>
            <person name="Mavromatis K."/>
            <person name="Markowitz V."/>
            <person name="Szeto E."/>
            <person name="Ivanova N."/>
            <person name="Pagani I."/>
            <person name="Pati A."/>
            <person name="Goodwin L."/>
            <person name="Nordberg H.P."/>
            <person name="Cantor M.N."/>
            <person name="Hua S.X."/>
            <person name="Woyke T."/>
            <person name="Kerfeld C.A."/>
        </authorList>
    </citation>
    <scope>NUCLEOTIDE SEQUENCE [LARGE SCALE GENOMIC DNA]</scope>
    <source>
        <strain evidence="2 3">PCC 7417</strain>
    </source>
</reference>
<dbReference type="Gene3D" id="1.10.10.10">
    <property type="entry name" value="Winged helix-like DNA-binding domain superfamily/Winged helix DNA-binding domain"/>
    <property type="match status" value="1"/>
</dbReference>
<feature type="compositionally biased region" description="Basic and acidic residues" evidence="1">
    <location>
        <begin position="98"/>
        <end position="120"/>
    </location>
</feature>
<evidence type="ECO:0008006" key="4">
    <source>
        <dbReference type="Google" id="ProtNLM"/>
    </source>
</evidence>
<dbReference type="STRING" id="56107.Cylst_0105"/>
<dbReference type="Pfam" id="PF13730">
    <property type="entry name" value="HTH_36"/>
    <property type="match status" value="1"/>
</dbReference>
<keyword evidence="3" id="KW-1185">Reference proteome</keyword>
<dbReference type="InterPro" id="IPR011991">
    <property type="entry name" value="ArsR-like_HTH"/>
</dbReference>
<dbReference type="SUPFAM" id="SSF46785">
    <property type="entry name" value="Winged helix' DNA-binding domain"/>
    <property type="match status" value="1"/>
</dbReference>
<dbReference type="InterPro" id="IPR036388">
    <property type="entry name" value="WH-like_DNA-bd_sf"/>
</dbReference>
<feature type="compositionally biased region" description="Basic and acidic residues" evidence="1">
    <location>
        <begin position="127"/>
        <end position="138"/>
    </location>
</feature>
<protein>
    <recommendedName>
        <fullName evidence="4">Sugar-specific transcriptional regulator TrmB</fullName>
    </recommendedName>
</protein>
<dbReference type="EMBL" id="CP003642">
    <property type="protein sequence ID" value="AFZ22482.1"/>
    <property type="molecule type" value="Genomic_DNA"/>
</dbReference>
<dbReference type="CDD" id="cd00090">
    <property type="entry name" value="HTH_ARSR"/>
    <property type="match status" value="1"/>
</dbReference>
<name>K9WSG2_9NOST</name>
<gene>
    <name evidence="2" type="ORF">Cylst_0105</name>
</gene>
<dbReference type="OrthoDB" id="491020at2"/>
<dbReference type="KEGG" id="csg:Cylst_0105"/>
<feature type="region of interest" description="Disordered" evidence="1">
    <location>
        <begin position="74"/>
        <end position="138"/>
    </location>
</feature>
<evidence type="ECO:0000313" key="2">
    <source>
        <dbReference type="EMBL" id="AFZ22482.1"/>
    </source>
</evidence>